<accession>A0A834KSP7</accession>
<feature type="region of interest" description="Disordered" evidence="1">
    <location>
        <begin position="1"/>
        <end position="50"/>
    </location>
</feature>
<evidence type="ECO:0000313" key="2">
    <source>
        <dbReference type="EMBL" id="KAF7413349.1"/>
    </source>
</evidence>
<name>A0A834KSP7_VESGE</name>
<protein>
    <submittedName>
        <fullName evidence="2">Uncharacterized protein</fullName>
    </submittedName>
</protein>
<comment type="caution">
    <text evidence="2">The sequence shown here is derived from an EMBL/GenBank/DDBJ whole genome shotgun (WGS) entry which is preliminary data.</text>
</comment>
<dbReference type="Proteomes" id="UP000617340">
    <property type="component" value="Unassembled WGS sequence"/>
</dbReference>
<organism evidence="2 3">
    <name type="scientific">Vespula germanica</name>
    <name type="common">German yellow jacket</name>
    <name type="synonym">Paravespula germanica</name>
    <dbReference type="NCBI Taxonomy" id="30212"/>
    <lineage>
        <taxon>Eukaryota</taxon>
        <taxon>Metazoa</taxon>
        <taxon>Ecdysozoa</taxon>
        <taxon>Arthropoda</taxon>
        <taxon>Hexapoda</taxon>
        <taxon>Insecta</taxon>
        <taxon>Pterygota</taxon>
        <taxon>Neoptera</taxon>
        <taxon>Endopterygota</taxon>
        <taxon>Hymenoptera</taxon>
        <taxon>Apocrita</taxon>
        <taxon>Aculeata</taxon>
        <taxon>Vespoidea</taxon>
        <taxon>Vespidae</taxon>
        <taxon>Vespinae</taxon>
        <taxon>Vespula</taxon>
    </lineage>
</organism>
<reference evidence="2" key="1">
    <citation type="journal article" date="2020" name="G3 (Bethesda)">
        <title>High-Quality Assemblies for Three Invasive Social Wasps from the &lt;i&gt;Vespula&lt;/i&gt; Genus.</title>
        <authorList>
            <person name="Harrop T.W.R."/>
            <person name="Guhlin J."/>
            <person name="McLaughlin G.M."/>
            <person name="Permina E."/>
            <person name="Stockwell P."/>
            <person name="Gilligan J."/>
            <person name="Le Lec M.F."/>
            <person name="Gruber M.A.M."/>
            <person name="Quinn O."/>
            <person name="Lovegrove M."/>
            <person name="Duncan E.J."/>
            <person name="Remnant E.J."/>
            <person name="Van Eeckhoven J."/>
            <person name="Graham B."/>
            <person name="Knapp R.A."/>
            <person name="Langford K.W."/>
            <person name="Kronenberg Z."/>
            <person name="Press M.O."/>
            <person name="Eacker S.M."/>
            <person name="Wilson-Rankin E.E."/>
            <person name="Purcell J."/>
            <person name="Lester P.J."/>
            <person name="Dearden P.K."/>
        </authorList>
    </citation>
    <scope>NUCLEOTIDE SEQUENCE</scope>
    <source>
        <strain evidence="2">Linc-1</strain>
    </source>
</reference>
<feature type="compositionally biased region" description="Basic and acidic residues" evidence="1">
    <location>
        <begin position="10"/>
        <end position="26"/>
    </location>
</feature>
<proteinExistence type="predicted"/>
<dbReference type="AlphaFoldDB" id="A0A834KSP7"/>
<gene>
    <name evidence="2" type="ORF">HZH68_001838</name>
</gene>
<dbReference type="EMBL" id="JACSDZ010000002">
    <property type="protein sequence ID" value="KAF7413349.1"/>
    <property type="molecule type" value="Genomic_DNA"/>
</dbReference>
<evidence type="ECO:0000313" key="3">
    <source>
        <dbReference type="Proteomes" id="UP000617340"/>
    </source>
</evidence>
<sequence length="97" mass="11674">MQSAALQRTNKREQKVDEEKKEKEEKEENDEKEEKEEEEEEVEEEVVEEEEKKCPRRDGHGWRHIRPRECTHACTSPTRYRDALCSCALALCYYTLR</sequence>
<evidence type="ECO:0000256" key="1">
    <source>
        <dbReference type="SAM" id="MobiDB-lite"/>
    </source>
</evidence>
<feature type="compositionally biased region" description="Acidic residues" evidence="1">
    <location>
        <begin position="27"/>
        <end position="49"/>
    </location>
</feature>
<keyword evidence="3" id="KW-1185">Reference proteome</keyword>